<evidence type="ECO:0000313" key="2">
    <source>
        <dbReference type="Proteomes" id="UP001352263"/>
    </source>
</evidence>
<dbReference type="EMBL" id="JAWIIV010000012">
    <property type="protein sequence ID" value="MEC4720596.1"/>
    <property type="molecule type" value="Genomic_DNA"/>
</dbReference>
<protein>
    <submittedName>
        <fullName evidence="1">Uncharacterized protein</fullName>
    </submittedName>
</protein>
<name>A0ABU6JAD5_9BURK</name>
<organism evidence="1 2">
    <name type="scientific">Noviherbaspirillum album</name>
    <dbReference type="NCBI Taxonomy" id="3080276"/>
    <lineage>
        <taxon>Bacteria</taxon>
        <taxon>Pseudomonadati</taxon>
        <taxon>Pseudomonadota</taxon>
        <taxon>Betaproteobacteria</taxon>
        <taxon>Burkholderiales</taxon>
        <taxon>Oxalobacteraceae</taxon>
        <taxon>Noviherbaspirillum</taxon>
    </lineage>
</organism>
<evidence type="ECO:0000313" key="1">
    <source>
        <dbReference type="EMBL" id="MEC4720596.1"/>
    </source>
</evidence>
<sequence>MNAADEYLLGDSALYGRLCLITELLGQFVASAPRAVSLAQLEQRTGRPARELVRLCSILCREQVLQVMRPDAGQPQSWTLACETSQLTLEDAFRCAVAEQASRARSARQKAAKAARGSGAEQQDAVHPEIGMLVMQATMGINQSVFQHLRQFSLDRLKVTAAGMFSSRRSSDDGLRAWPPARLSFS</sequence>
<gene>
    <name evidence="1" type="ORF">RY831_15640</name>
</gene>
<keyword evidence="2" id="KW-1185">Reference proteome</keyword>
<dbReference type="Proteomes" id="UP001352263">
    <property type="component" value="Unassembled WGS sequence"/>
</dbReference>
<comment type="caution">
    <text evidence="1">The sequence shown here is derived from an EMBL/GenBank/DDBJ whole genome shotgun (WGS) entry which is preliminary data.</text>
</comment>
<accession>A0ABU6JAD5</accession>
<proteinExistence type="predicted"/>
<dbReference type="RefSeq" id="WP_326507309.1">
    <property type="nucleotide sequence ID" value="NZ_JAWIIV010000012.1"/>
</dbReference>
<reference evidence="1 2" key="1">
    <citation type="submission" date="2023-10" db="EMBL/GenBank/DDBJ databases">
        <title>Noviherbaspirillum sp. CPCC 100848 genome assembly.</title>
        <authorList>
            <person name="Li X.Y."/>
            <person name="Fang X.M."/>
        </authorList>
    </citation>
    <scope>NUCLEOTIDE SEQUENCE [LARGE SCALE GENOMIC DNA]</scope>
    <source>
        <strain evidence="1 2">CPCC 100848</strain>
    </source>
</reference>